<dbReference type="InterPro" id="IPR001846">
    <property type="entry name" value="VWF_type-D"/>
</dbReference>
<dbReference type="InterPro" id="IPR011030">
    <property type="entry name" value="Lipovitellin_superhlx_dom"/>
</dbReference>
<dbReference type="InterPro" id="IPR015816">
    <property type="entry name" value="Vitellinogen_b-sht_N"/>
</dbReference>
<evidence type="ECO:0000259" key="8">
    <source>
        <dbReference type="PROSITE" id="PS51211"/>
    </source>
</evidence>
<dbReference type="Gene3D" id="2.30.230.10">
    <property type="entry name" value="Lipovitellin, beta-sheet shell regions, chain A"/>
    <property type="match status" value="2"/>
</dbReference>
<dbReference type="InterPro" id="IPR001747">
    <property type="entry name" value="Vitellogenin_N"/>
</dbReference>
<keyword evidence="2" id="KW-0964">Secreted</keyword>
<keyword evidence="5 6" id="KW-1015">Disulfide bond</keyword>
<evidence type="ECO:0000256" key="7">
    <source>
        <dbReference type="SAM" id="Coils"/>
    </source>
</evidence>
<dbReference type="SMART" id="SM00638">
    <property type="entry name" value="LPD_N"/>
    <property type="match status" value="1"/>
</dbReference>
<dbReference type="EMBL" id="JARK01001429">
    <property type="protein sequence ID" value="EYC03523.1"/>
    <property type="molecule type" value="Genomic_DNA"/>
</dbReference>
<evidence type="ECO:0000256" key="2">
    <source>
        <dbReference type="ARBA" id="ARBA00022525"/>
    </source>
</evidence>
<evidence type="ECO:0000256" key="3">
    <source>
        <dbReference type="ARBA" id="ARBA00022729"/>
    </source>
</evidence>
<evidence type="ECO:0000313" key="10">
    <source>
        <dbReference type="EMBL" id="EYC03523.1"/>
    </source>
</evidence>
<dbReference type="FunFam" id="1.25.10.20:FF:000003">
    <property type="entry name" value="Vitellogenin C"/>
    <property type="match status" value="1"/>
</dbReference>
<dbReference type="PANTHER" id="PTHR23345">
    <property type="entry name" value="VITELLOGENIN-RELATED"/>
    <property type="match status" value="1"/>
</dbReference>
<keyword evidence="11" id="KW-1185">Reference proteome</keyword>
<name>A0A016TLX2_9BILA</name>
<dbReference type="Gene3D" id="1.25.10.20">
    <property type="entry name" value="Vitellinogen, superhelical"/>
    <property type="match status" value="1"/>
</dbReference>
<evidence type="ECO:0000256" key="5">
    <source>
        <dbReference type="ARBA" id="ARBA00023157"/>
    </source>
</evidence>
<dbReference type="SMART" id="SM01169">
    <property type="entry name" value="DUF1943"/>
    <property type="match status" value="1"/>
</dbReference>
<evidence type="ECO:0000259" key="9">
    <source>
        <dbReference type="PROSITE" id="PS51233"/>
    </source>
</evidence>
<dbReference type="SUPFAM" id="SSF56968">
    <property type="entry name" value="Lipovitellin-phosvitin complex, beta-sheet shell regions"/>
    <property type="match status" value="3"/>
</dbReference>
<dbReference type="Proteomes" id="UP000024635">
    <property type="component" value="Unassembled WGS sequence"/>
</dbReference>
<evidence type="ECO:0000256" key="6">
    <source>
        <dbReference type="PROSITE-ProRule" id="PRU00557"/>
    </source>
</evidence>
<accession>A0A016TLX2</accession>
<evidence type="ECO:0000313" key="11">
    <source>
        <dbReference type="Proteomes" id="UP000024635"/>
    </source>
</evidence>
<dbReference type="STRING" id="53326.A0A016TLX2"/>
<keyword evidence="7" id="KW-0175">Coiled coil</keyword>
<evidence type="ECO:0008006" key="12">
    <source>
        <dbReference type="Google" id="ProtNLM"/>
    </source>
</evidence>
<feature type="disulfide bond" evidence="6">
    <location>
        <begin position="241"/>
        <end position="244"/>
    </location>
</feature>
<evidence type="ECO:0000256" key="1">
    <source>
        <dbReference type="ARBA" id="ARBA00004613"/>
    </source>
</evidence>
<comment type="caution">
    <text evidence="6">Lacks conserved residue(s) required for the propagation of feature annotation.</text>
</comment>
<keyword evidence="3" id="KW-0732">Signal</keyword>
<gene>
    <name evidence="10" type="primary">Acey_s0093.g2638</name>
    <name evidence="10" type="ORF">Y032_0093g2638</name>
</gene>
<dbReference type="Gene3D" id="2.20.80.10">
    <property type="entry name" value="Lipovitellin-phosvitin complex, chain A, domain 4"/>
    <property type="match status" value="1"/>
</dbReference>
<comment type="subcellular location">
    <subcellularLocation>
        <location evidence="1">Secreted</location>
    </subcellularLocation>
</comment>
<dbReference type="OrthoDB" id="5825149at2759"/>
<evidence type="ECO:0000256" key="4">
    <source>
        <dbReference type="ARBA" id="ARBA00022761"/>
    </source>
</evidence>
<dbReference type="GO" id="GO:0045735">
    <property type="term" value="F:nutrient reservoir activity"/>
    <property type="evidence" value="ECO:0007669"/>
    <property type="project" value="UniProtKB-KW"/>
</dbReference>
<dbReference type="InterPro" id="IPR050733">
    <property type="entry name" value="Vitellogenin/Apolipophorin"/>
</dbReference>
<protein>
    <recommendedName>
        <fullName evidence="12">von Willebrand factor type D domain protein</fullName>
    </recommendedName>
</protein>
<dbReference type="PROSITE" id="PS51211">
    <property type="entry name" value="VITELLOGENIN"/>
    <property type="match status" value="1"/>
</dbReference>
<feature type="domain" description="Vitellogenin" evidence="8">
    <location>
        <begin position="41"/>
        <end position="785"/>
    </location>
</feature>
<organism evidence="10 11">
    <name type="scientific">Ancylostoma ceylanicum</name>
    <dbReference type="NCBI Taxonomy" id="53326"/>
    <lineage>
        <taxon>Eukaryota</taxon>
        <taxon>Metazoa</taxon>
        <taxon>Ecdysozoa</taxon>
        <taxon>Nematoda</taxon>
        <taxon>Chromadorea</taxon>
        <taxon>Rhabditida</taxon>
        <taxon>Rhabditina</taxon>
        <taxon>Rhabditomorpha</taxon>
        <taxon>Strongyloidea</taxon>
        <taxon>Ancylostomatidae</taxon>
        <taxon>Ancylostomatinae</taxon>
        <taxon>Ancylostoma</taxon>
    </lineage>
</organism>
<sequence length="1708" mass="204994">MITISIKAVATDQRHFTMRFALLALVGVALGVHHTLDQVLLKPRTEYIFRFEGDVHSGIPLPSETEISRIEAFVHVQTPDDHNAVLKLRDVRFATGKDERKDTFKDIEELKLHTIMKKHIELLELPVRFGYKHGMVSELYFHNNDETWSMNVKRSIINMLQLNLHKMGRTDETKLERYENIRDVDNDYFTANERTIEGDCEVAYTIIKKKEDVTEVTKSVNFNKCTRRPITKYNFRYLTECRDCKETDYFEPSTVYTYLLEKEGLKKVEVNSVYTITLENQPVMKTEVRSPPTRGPSRATSVNFNKCTRRPITKYNFRYLTECRDCKETDYFEPSTVYTYLLEKEGLKKVEVNSVYTITLENQPVMKTEVRARIVLEKTQEIRREFEWSHDKKETLIYSNEVEREIERFYMEGDDVEVLPYRHIKDKVEQIRIIVDELKELKENKQETTHLLSRLVSMFRMCTLEELTMVHNKIYKHVDVRIQKLIEHCLSIAGTRNTITHLLKHMKEMHHMHTYRIVHLLKSIQETPYPSPKIVDELVRFAETEIVRRSPVIRQTIWLTIGSVMRGVVGFTKDETLVREERRELKNRYLHIIKREYEQAETIYEKVLFLKSLANAGIDLSVYELEKIILNKREELPVRMEAIDALRLLRESMPRKIQSILMPVYQNRLEQPELRMAALVRIMHTLPHQPVVVQIISTMEREPNQHVAAFTYDLLKSFVHTTHACYKKLALEIRPLLEMTRYVRPERMLTSTYKYMPMFTEEMLTGINMDFATIFGKNSVWPKEIMMSLDTVFNGMWNKYFFQLGLSQQNIEKLFEKITDKLWRMERETHTVVRGRRIRESMNILKEIARKLNIRPRVTDHKTPHVMLYLRYKDMDYAVLPINERIVDELVEKYITEGRIERRELELLFNRDPEFQLHTFTFLYEVIRKVPTTLGLPLITKCKLPTVMSAEGELTLEKITDGLRVRMNTHPSLVSTQVSEMRLWNPLFEQGVKIVRSVETRLPLDFVLEVLYNREIEFKYTMNIPTEEKTLMRVMSRPVVFFRFLSGEKNYFRETMQRTIMMPRWERLHEEKDKVFVFAGIKTVLRGNWIKNWNMRNFLLGEYDWEFVMIPTREAPRKIRFILNTGRIEKLRMERPDFTHLFEKEFETEVNDYERLEENTRRETFHRRIRDIERSEGYRHRMFLKMETVESPVHYHGDVEFVTVCDEELRYCKLMVEGKRSPMLEERREWRFNTKIQLVLPYMPKTLKELKEQIHREIQGLVEMRWGAEEMNELKMKIQLEQDKEQKRWLRLVEKEHKGLTAYDLLLRASRLNQLKTVVKYELTPFYKNLFERIYNFVRGYTFWHYKVTRVNNEHNRIFLKMNVDPVTRTLLNVLLETPYERMELRDFVVPQLYLPSIAKRTLRDIRDEMVKERVCEVKSTKVRTFDDVIFRAPLTNCYSVIAKDCSEEPRFAVLVKKIRKDSDEKMLKIINEREHVIEIQMLDEKLKVMVDKEKITKEELEKYNIELMEDNMVRVRLEDLEVRFDGYTVKVYMGKHMIERQCGLCGHFDEEKDNEFLTPKKEYTDDLMEFHKSYLLNDECEVEKEFINEKKHYKVEEDYERKEDFVDIFEEDTRKERIEKDEEILEKTHVMEFSHRVCFSLEPVRVCRKNEEMDEVIDKKVRFTCLPRNSHEARQLLHKVHNKVLNLHGYPVSFVETIQVPRTCVVY</sequence>
<comment type="caution">
    <text evidence="10">The sequence shown here is derived from an EMBL/GenBank/DDBJ whole genome shotgun (WGS) entry which is preliminary data.</text>
</comment>
<dbReference type="PROSITE" id="PS51233">
    <property type="entry name" value="VWFD"/>
    <property type="match status" value="1"/>
</dbReference>
<dbReference type="Pfam" id="PF00094">
    <property type="entry name" value="VWD"/>
    <property type="match status" value="1"/>
</dbReference>
<dbReference type="InterPro" id="IPR015819">
    <property type="entry name" value="Lipid_transp_b-sht_shell"/>
</dbReference>
<feature type="domain" description="VWFD" evidence="9">
    <location>
        <begin position="1414"/>
        <end position="1582"/>
    </location>
</feature>
<reference evidence="11" key="1">
    <citation type="journal article" date="2015" name="Nat. Genet.">
        <title>The genome and transcriptome of the zoonotic hookworm Ancylostoma ceylanicum identify infection-specific gene families.</title>
        <authorList>
            <person name="Schwarz E.M."/>
            <person name="Hu Y."/>
            <person name="Antoshechkin I."/>
            <person name="Miller M.M."/>
            <person name="Sternberg P.W."/>
            <person name="Aroian R.V."/>
        </authorList>
    </citation>
    <scope>NUCLEOTIDE SEQUENCE</scope>
    <source>
        <strain evidence="11">HY135</strain>
    </source>
</reference>
<dbReference type="GO" id="GO:0005576">
    <property type="term" value="C:extracellular region"/>
    <property type="evidence" value="ECO:0007669"/>
    <property type="project" value="UniProtKB-SubCell"/>
</dbReference>
<dbReference type="PANTHER" id="PTHR23345:SF12">
    <property type="entry name" value="VITELLOGENIN-1-RELATED"/>
    <property type="match status" value="1"/>
</dbReference>
<proteinExistence type="predicted"/>
<feature type="coiled-coil region" evidence="7">
    <location>
        <begin position="424"/>
        <end position="458"/>
    </location>
</feature>
<dbReference type="SMART" id="SM00216">
    <property type="entry name" value="VWD"/>
    <property type="match status" value="1"/>
</dbReference>
<keyword evidence="4" id="KW-0758">Storage protein</keyword>
<dbReference type="GO" id="GO:0005319">
    <property type="term" value="F:lipid transporter activity"/>
    <property type="evidence" value="ECO:0007669"/>
    <property type="project" value="InterPro"/>
</dbReference>
<dbReference type="InterPro" id="IPR015255">
    <property type="entry name" value="Vitellinogen_open_b-sht"/>
</dbReference>
<dbReference type="Pfam" id="PF09172">
    <property type="entry name" value="Vit_open_b-sht"/>
    <property type="match status" value="1"/>
</dbReference>
<dbReference type="SUPFAM" id="SSF48431">
    <property type="entry name" value="Lipovitellin-phosvitin complex, superhelical domain"/>
    <property type="match status" value="1"/>
</dbReference>
<dbReference type="Pfam" id="PF01347">
    <property type="entry name" value="Vitellogenin_N"/>
    <property type="match status" value="2"/>
</dbReference>